<gene>
    <name evidence="9" type="ORF">OKIOD_LOCUS9540</name>
</gene>
<dbReference type="InterPro" id="IPR043519">
    <property type="entry name" value="NT_sf"/>
</dbReference>
<keyword evidence="6" id="KW-0539">Nucleus</keyword>
<dbReference type="InterPro" id="IPR049401">
    <property type="entry name" value="DZF_dom_N"/>
</dbReference>
<organism evidence="9 10">
    <name type="scientific">Oikopleura dioica</name>
    <name type="common">Tunicate</name>
    <dbReference type="NCBI Taxonomy" id="34765"/>
    <lineage>
        <taxon>Eukaryota</taxon>
        <taxon>Metazoa</taxon>
        <taxon>Chordata</taxon>
        <taxon>Tunicata</taxon>
        <taxon>Appendicularia</taxon>
        <taxon>Copelata</taxon>
        <taxon>Oikopleuridae</taxon>
        <taxon>Oikopleura</taxon>
    </lineage>
</organism>
<dbReference type="Proteomes" id="UP001158576">
    <property type="component" value="Chromosome 1"/>
</dbReference>
<evidence type="ECO:0000256" key="4">
    <source>
        <dbReference type="ARBA" id="ARBA00023159"/>
    </source>
</evidence>
<dbReference type="PANTHER" id="PTHR46447:SF1">
    <property type="entry name" value="INTERLEUKIN ENHANCER-BINDING FACTOR 2"/>
    <property type="match status" value="1"/>
</dbReference>
<evidence type="ECO:0000259" key="8">
    <source>
        <dbReference type="PROSITE" id="PS51703"/>
    </source>
</evidence>
<dbReference type="InterPro" id="IPR049402">
    <property type="entry name" value="DZF_dom_C"/>
</dbReference>
<dbReference type="Gene3D" id="3.30.460.10">
    <property type="entry name" value="Beta Polymerase, domain 2"/>
    <property type="match status" value="1"/>
</dbReference>
<keyword evidence="4" id="KW-0010">Activator</keyword>
<sequence length="403" mass="45888">MSYYQNRGGYRPRGRGGYRGRGQWRGNWRGGHGPRGPMGAPRPPMPQQFVPHVPFDFVICEKSFPRIRPDLDEDDIFKALEERDYMIRPDENDYLALKELHDKIVAGIAAVQQTNAPSDFMTGDMDQPENFQILEFHTIGSYTRNCLLKNNKRVDLAMIISTLPTHETIGQVSRKVMNKMKETDPSCSEYLLNSTDYGFDITKKETTTVAVWLTIPFERLPELCPGTHISPEFCQLAQRAIKHTQWYSSTIQVVPPNESQAPLLTRIFRDLRQRFPGFSSLNVWVADLLVAHCIMNNPKQEETGRLSPQKVMRRLLQLLASGIFLPHSVGLTDPTEAGYRVHQDWSPNDMDMVCTTAQTLLRVWCNGGHRAVLGLENTSNLDSQISIWNDIVVTPSECVLKQE</sequence>
<proteinExistence type="predicted"/>
<dbReference type="PROSITE" id="PS51703">
    <property type="entry name" value="DZF"/>
    <property type="match status" value="1"/>
</dbReference>
<evidence type="ECO:0000256" key="6">
    <source>
        <dbReference type="ARBA" id="ARBA00023242"/>
    </source>
</evidence>
<evidence type="ECO:0000256" key="5">
    <source>
        <dbReference type="ARBA" id="ARBA00023163"/>
    </source>
</evidence>
<dbReference type="PANTHER" id="PTHR46447">
    <property type="entry name" value="INTERLEUKIN ENHANCER-BINDING FACTOR"/>
    <property type="match status" value="1"/>
</dbReference>
<feature type="region of interest" description="Disordered" evidence="7">
    <location>
        <begin position="1"/>
        <end position="42"/>
    </location>
</feature>
<feature type="domain" description="DZF" evidence="8">
    <location>
        <begin position="47"/>
        <end position="403"/>
    </location>
</feature>
<comment type="subcellular location">
    <subcellularLocation>
        <location evidence="1">Nucleus</location>
    </subcellularLocation>
</comment>
<dbReference type="InterPro" id="IPR006561">
    <property type="entry name" value="DZF_dom"/>
</dbReference>
<dbReference type="InterPro" id="IPR052134">
    <property type="entry name" value="ILF2"/>
</dbReference>
<dbReference type="EMBL" id="OU015566">
    <property type="protein sequence ID" value="CAG5103444.1"/>
    <property type="molecule type" value="Genomic_DNA"/>
</dbReference>
<dbReference type="Pfam" id="PF07528">
    <property type="entry name" value="DZF_N"/>
    <property type="match status" value="1"/>
</dbReference>
<dbReference type="Gene3D" id="1.10.1410.40">
    <property type="match status" value="1"/>
</dbReference>
<evidence type="ECO:0000313" key="9">
    <source>
        <dbReference type="EMBL" id="CAG5103444.1"/>
    </source>
</evidence>
<evidence type="ECO:0000256" key="1">
    <source>
        <dbReference type="ARBA" id="ARBA00004123"/>
    </source>
</evidence>
<dbReference type="Pfam" id="PF20965">
    <property type="entry name" value="DZF_C"/>
    <property type="match status" value="1"/>
</dbReference>
<keyword evidence="5" id="KW-0804">Transcription</keyword>
<name>A0ABN7ST23_OIKDI</name>
<protein>
    <submittedName>
        <fullName evidence="9">Oidioi.mRNA.OKI2018_I69.chr1.g775.t1.cds</fullName>
    </submittedName>
</protein>
<dbReference type="PROSITE" id="PS50152">
    <property type="entry name" value="25A_SYNTH_3"/>
    <property type="match status" value="1"/>
</dbReference>
<evidence type="ECO:0000256" key="2">
    <source>
        <dbReference type="ARBA" id="ARBA00023015"/>
    </source>
</evidence>
<evidence type="ECO:0000256" key="7">
    <source>
        <dbReference type="SAM" id="MobiDB-lite"/>
    </source>
</evidence>
<accession>A0ABN7ST23</accession>
<evidence type="ECO:0000256" key="3">
    <source>
        <dbReference type="ARBA" id="ARBA00023125"/>
    </source>
</evidence>
<keyword evidence="2" id="KW-0805">Transcription regulation</keyword>
<evidence type="ECO:0000313" key="10">
    <source>
        <dbReference type="Proteomes" id="UP001158576"/>
    </source>
</evidence>
<keyword evidence="10" id="KW-1185">Reference proteome</keyword>
<dbReference type="SMART" id="SM00572">
    <property type="entry name" value="DZF"/>
    <property type="match status" value="1"/>
</dbReference>
<reference evidence="9 10" key="1">
    <citation type="submission" date="2021-04" db="EMBL/GenBank/DDBJ databases">
        <authorList>
            <person name="Bliznina A."/>
        </authorList>
    </citation>
    <scope>NUCLEOTIDE SEQUENCE [LARGE SCALE GENOMIC DNA]</scope>
</reference>
<keyword evidence="3" id="KW-0238">DNA-binding</keyword>